<evidence type="ECO:0000313" key="2">
    <source>
        <dbReference type="EMBL" id="MBB4097966.1"/>
    </source>
</evidence>
<accession>A0A7W6JT32</accession>
<dbReference type="InterPro" id="IPR020843">
    <property type="entry name" value="ER"/>
</dbReference>
<dbReference type="GO" id="GO:0043957">
    <property type="term" value="F:acryloyl-CoA reductase (NADPH) activity"/>
    <property type="evidence" value="ECO:0007669"/>
    <property type="project" value="TreeGrafter"/>
</dbReference>
<dbReference type="SMART" id="SM00829">
    <property type="entry name" value="PKS_ER"/>
    <property type="match status" value="1"/>
</dbReference>
<dbReference type="InterPro" id="IPR036291">
    <property type="entry name" value="NAD(P)-bd_dom_sf"/>
</dbReference>
<sequence>MSFHAIVAQRADSGAISASIETLEEAVLGDGDVTVAVEWSNLNFKDAIAYVSPLIIQKFPLIPGIDFAGTVEQSTDPRFAPGDRVVATGWGLSQTHNGGYAQRARVKSDWLVKLPEQISTRDAMAIGTAGFTSMLSVLALEHGGITPARGDVVVTGASGGVGSIAIAILAKLGYRVIASSGKTEENAYLSALGASEILDRAELAVDAPPLGAERWAAGIDTVGSKTLANLIAHTKYRGVVTTCGFVGGMDLPVSVRPFILRNVTLAGIDSVNCPQPIREEAWRRLASDLDLTKLQSTITEIGLGEVLEAASRMREGKIRGRTVIDVNR</sequence>
<dbReference type="PANTHER" id="PTHR43677">
    <property type="entry name" value="SHORT-CHAIN DEHYDROGENASE/REDUCTASE"/>
    <property type="match status" value="1"/>
</dbReference>
<dbReference type="InterPro" id="IPR011032">
    <property type="entry name" value="GroES-like_sf"/>
</dbReference>
<dbReference type="Pfam" id="PF08240">
    <property type="entry name" value="ADH_N"/>
    <property type="match status" value="1"/>
</dbReference>
<dbReference type="EMBL" id="JACIEH010000001">
    <property type="protein sequence ID" value="MBB4097966.1"/>
    <property type="molecule type" value="Genomic_DNA"/>
</dbReference>
<gene>
    <name evidence="2" type="ORF">GGR46_001499</name>
</gene>
<proteinExistence type="predicted"/>
<keyword evidence="2" id="KW-0560">Oxidoreductase</keyword>
<dbReference type="Gene3D" id="3.90.180.10">
    <property type="entry name" value="Medium-chain alcohol dehydrogenases, catalytic domain"/>
    <property type="match status" value="1"/>
</dbReference>
<dbReference type="InterPro" id="IPR051397">
    <property type="entry name" value="Zn-ADH-like_protein"/>
</dbReference>
<dbReference type="SUPFAM" id="SSF51735">
    <property type="entry name" value="NAD(P)-binding Rossmann-fold domains"/>
    <property type="match status" value="1"/>
</dbReference>
<dbReference type="PANTHER" id="PTHR43677:SF1">
    <property type="entry name" value="ACRYLYL-COA REDUCTASE ACUI-RELATED"/>
    <property type="match status" value="1"/>
</dbReference>
<dbReference type="InterPro" id="IPR014188">
    <property type="entry name" value="Acrylyl-CoA_reductase_AcuI"/>
</dbReference>
<evidence type="ECO:0000313" key="3">
    <source>
        <dbReference type="Proteomes" id="UP000557392"/>
    </source>
</evidence>
<keyword evidence="3" id="KW-1185">Reference proteome</keyword>
<dbReference type="Proteomes" id="UP000557392">
    <property type="component" value="Unassembled WGS sequence"/>
</dbReference>
<dbReference type="Pfam" id="PF00107">
    <property type="entry name" value="ADH_zinc_N"/>
    <property type="match status" value="1"/>
</dbReference>
<dbReference type="SUPFAM" id="SSF50129">
    <property type="entry name" value="GroES-like"/>
    <property type="match status" value="1"/>
</dbReference>
<dbReference type="InterPro" id="IPR013154">
    <property type="entry name" value="ADH-like_N"/>
</dbReference>
<dbReference type="RefSeq" id="WP_183996037.1">
    <property type="nucleotide sequence ID" value="NZ_JACIEH010000001.1"/>
</dbReference>
<feature type="domain" description="Enoyl reductase (ER)" evidence="1">
    <location>
        <begin position="18"/>
        <end position="324"/>
    </location>
</feature>
<dbReference type="CDD" id="cd08288">
    <property type="entry name" value="MDR_yhdh"/>
    <property type="match status" value="1"/>
</dbReference>
<reference evidence="2 3" key="1">
    <citation type="submission" date="2020-08" db="EMBL/GenBank/DDBJ databases">
        <title>Genomic Encyclopedia of Type Strains, Phase IV (KMG-IV): sequencing the most valuable type-strain genomes for metagenomic binning, comparative biology and taxonomic classification.</title>
        <authorList>
            <person name="Goeker M."/>
        </authorList>
    </citation>
    <scope>NUCLEOTIDE SEQUENCE [LARGE SCALE GENOMIC DNA]</scope>
    <source>
        <strain evidence="2 3">DSM 101806</strain>
    </source>
</reference>
<comment type="caution">
    <text evidence="2">The sequence shown here is derived from an EMBL/GenBank/DDBJ whole genome shotgun (WGS) entry which is preliminary data.</text>
</comment>
<evidence type="ECO:0000259" key="1">
    <source>
        <dbReference type="SMART" id="SM00829"/>
    </source>
</evidence>
<protein>
    <submittedName>
        <fullName evidence="2">Acrylyl-CoA reductase (NADPH)</fullName>
        <ecNumber evidence="2">1.3.1.-</ecNumber>
    </submittedName>
</protein>
<dbReference type="NCBIfam" id="TIGR02823">
    <property type="entry name" value="oxido_YhdH"/>
    <property type="match status" value="1"/>
</dbReference>
<dbReference type="InterPro" id="IPR013149">
    <property type="entry name" value="ADH-like_C"/>
</dbReference>
<dbReference type="Gene3D" id="3.40.50.720">
    <property type="entry name" value="NAD(P)-binding Rossmann-like Domain"/>
    <property type="match status" value="1"/>
</dbReference>
<dbReference type="AlphaFoldDB" id="A0A7W6JT32"/>
<organism evidence="2 3">
    <name type="scientific">Sphingomonas kyeonggiensis</name>
    <dbReference type="NCBI Taxonomy" id="1268553"/>
    <lineage>
        <taxon>Bacteria</taxon>
        <taxon>Pseudomonadati</taxon>
        <taxon>Pseudomonadota</taxon>
        <taxon>Alphaproteobacteria</taxon>
        <taxon>Sphingomonadales</taxon>
        <taxon>Sphingomonadaceae</taxon>
        <taxon>Sphingomonas</taxon>
    </lineage>
</organism>
<dbReference type="EC" id="1.3.1.-" evidence="2"/>
<name>A0A7W6JT32_9SPHN</name>